<dbReference type="Proteomes" id="UP000009168">
    <property type="component" value="Unassembled WGS sequence"/>
</dbReference>
<keyword evidence="2" id="KW-0472">Membrane</keyword>
<dbReference type="EMBL" id="GG662605">
    <property type="protein sequence ID" value="EAS01174.2"/>
    <property type="molecule type" value="Genomic_DNA"/>
</dbReference>
<dbReference type="RefSeq" id="XP_001021419.2">
    <property type="nucleotide sequence ID" value="XM_001021419.2"/>
</dbReference>
<feature type="compositionally biased region" description="Polar residues" evidence="1">
    <location>
        <begin position="837"/>
        <end position="859"/>
    </location>
</feature>
<feature type="region of interest" description="Disordered" evidence="1">
    <location>
        <begin position="607"/>
        <end position="635"/>
    </location>
</feature>
<dbReference type="AlphaFoldDB" id="I7LW89"/>
<keyword evidence="2 3" id="KW-0812">Transmembrane</keyword>
<dbReference type="GO" id="GO:0007131">
    <property type="term" value="P:reciprocal meiotic recombination"/>
    <property type="evidence" value="ECO:0007669"/>
    <property type="project" value="TreeGrafter"/>
</dbReference>
<reference evidence="4" key="1">
    <citation type="journal article" date="2006" name="PLoS Biol.">
        <title>Macronuclear genome sequence of the ciliate Tetrahymena thermophila, a model eukaryote.</title>
        <authorList>
            <person name="Eisen J.A."/>
            <person name="Coyne R.S."/>
            <person name="Wu M."/>
            <person name="Wu D."/>
            <person name="Thiagarajan M."/>
            <person name="Wortman J.R."/>
            <person name="Badger J.H."/>
            <person name="Ren Q."/>
            <person name="Amedeo P."/>
            <person name="Jones K.M."/>
            <person name="Tallon L.J."/>
            <person name="Delcher A.L."/>
            <person name="Salzberg S.L."/>
            <person name="Silva J.C."/>
            <person name="Haas B.J."/>
            <person name="Majoros W.H."/>
            <person name="Farzad M."/>
            <person name="Carlton J.M."/>
            <person name="Smith R.K. Jr."/>
            <person name="Garg J."/>
            <person name="Pearlman R.E."/>
            <person name="Karrer K.M."/>
            <person name="Sun L."/>
            <person name="Manning G."/>
            <person name="Elde N.C."/>
            <person name="Turkewitz A.P."/>
            <person name="Asai D.J."/>
            <person name="Wilkes D.E."/>
            <person name="Wang Y."/>
            <person name="Cai H."/>
            <person name="Collins K."/>
            <person name="Stewart B.A."/>
            <person name="Lee S.R."/>
            <person name="Wilamowska K."/>
            <person name="Weinberg Z."/>
            <person name="Ruzzo W.L."/>
            <person name="Wloga D."/>
            <person name="Gaertig J."/>
            <person name="Frankel J."/>
            <person name="Tsao C.-C."/>
            <person name="Gorovsky M.A."/>
            <person name="Keeling P.J."/>
            <person name="Waller R.F."/>
            <person name="Patron N.J."/>
            <person name="Cherry J.M."/>
            <person name="Stover N.A."/>
            <person name="Krieger C.J."/>
            <person name="del Toro C."/>
            <person name="Ryder H.F."/>
            <person name="Williamson S.C."/>
            <person name="Barbeau R.A."/>
            <person name="Hamilton E.P."/>
            <person name="Orias E."/>
        </authorList>
    </citation>
    <scope>NUCLEOTIDE SEQUENCE [LARGE SCALE GENOMIC DNA]</scope>
    <source>
        <strain evidence="4">SB210</strain>
    </source>
</reference>
<keyword evidence="2" id="KW-1133">Transmembrane helix</keyword>
<feature type="region of interest" description="Disordered" evidence="1">
    <location>
        <begin position="737"/>
        <end position="757"/>
    </location>
</feature>
<dbReference type="PANTHER" id="PTHR31398:SF0">
    <property type="entry name" value="MEIOTIC NUCLEAR DIVISION PROTEIN 1 HOMOLOG"/>
    <property type="match status" value="1"/>
</dbReference>
<organism evidence="3 4">
    <name type="scientific">Tetrahymena thermophila (strain SB210)</name>
    <dbReference type="NCBI Taxonomy" id="312017"/>
    <lineage>
        <taxon>Eukaryota</taxon>
        <taxon>Sar</taxon>
        <taxon>Alveolata</taxon>
        <taxon>Ciliophora</taxon>
        <taxon>Intramacronucleata</taxon>
        <taxon>Oligohymenophorea</taxon>
        <taxon>Hymenostomatida</taxon>
        <taxon>Tetrahymenina</taxon>
        <taxon>Tetrahymenidae</taxon>
        <taxon>Tetrahymena</taxon>
    </lineage>
</organism>
<evidence type="ECO:0000256" key="1">
    <source>
        <dbReference type="SAM" id="MobiDB-lite"/>
    </source>
</evidence>
<dbReference type="InParanoid" id="I7LW89"/>
<evidence type="ECO:0000313" key="4">
    <source>
        <dbReference type="Proteomes" id="UP000009168"/>
    </source>
</evidence>
<feature type="region of interest" description="Disordered" evidence="1">
    <location>
        <begin position="836"/>
        <end position="859"/>
    </location>
</feature>
<feature type="compositionally biased region" description="Polar residues" evidence="1">
    <location>
        <begin position="611"/>
        <end position="629"/>
    </location>
</feature>
<dbReference type="GO" id="GO:0005634">
    <property type="term" value="C:nucleus"/>
    <property type="evidence" value="ECO:0007669"/>
    <property type="project" value="TreeGrafter"/>
</dbReference>
<gene>
    <name evidence="3" type="ORF">TTHERM_00317380</name>
</gene>
<keyword evidence="4" id="KW-1185">Reference proteome</keyword>
<feature type="transmembrane region" description="Helical" evidence="2">
    <location>
        <begin position="315"/>
        <end position="344"/>
    </location>
</feature>
<dbReference type="KEGG" id="tet:TTHERM_00317380"/>
<feature type="transmembrane region" description="Helical" evidence="2">
    <location>
        <begin position="38"/>
        <end position="56"/>
    </location>
</feature>
<dbReference type="GeneID" id="7838300"/>
<protein>
    <submittedName>
        <fullName evidence="3">Transmembrane protein, putative</fullName>
    </submittedName>
</protein>
<sequence length="859" mass="99839">MGCVNRLSNFLVKTDFLGKQFELKPNANEKNGTPLGGLLTWLILIFIFLFTVGKYLEETFQSLNQYSGEVQQIDSSDIQINGSNSILAFYFMKETENGANYVGLQNITQEFSIEVELVTKIKFQTGFQISKQNYQLIECNDFQKNIKQSNLDITPTQLYCFQGNYNLSSTYNKQLESNLQISFSKINPLEKNITKYFLRLIILQSQLSQDSTKSVSSIDKLTLIPYVYEYQFDMSTFKNVDVELSQVLIKQREEGMLSNLYGNNDYMIQHQGLQVNFQNIETKTQLENQSDSANFVLKFKNDGSQKIMLLNSQSLVITICLNLANFGGLLVSLLGIIGIFYGVYQKHKIIVSLMKNTFYFDFQEHNSNQNNIKNKELEKHIISINGSQLINLGSNMGKQIDYSFYQFLWMKTQESCQAVADLFGLDYKIEDKNEKMRIYRMAEQKIEQDLDITHILKRLYDIDKLKLLLLDEQQIQLFNTLAKPVIKIQKKKSLRLHRQSRQGTVNTQMLRVSQFFQSGAIIHDPKQLFYIYQSIKENQNRNIAMNQNILQLVKEHDLVQNILNKEETMQKIKQQLYHPDKIENKNQNSDKSCESEVNKKYLKDRAEKIQKPQNSHKSISQCNINNPKNQKSKQDFRESIVLHPNQKNILNINDLQQIKMHDPLKIQSLNSIQSPLYQKKQKILSQFSINQQSFGQVQLSFEEFNQSKQEKKNGSIYPNKLKLWSHRQSPFLAYKNKQSQLEQSPNQNSQTSNEDNQQNEYANVLQLNQDKSCQFDITPNKNSQILFLLDQNSNQSKLEKQSFSELQFSNNNIHPKIQSNQKQSTYTNQVIEKCQSKDSPCSSNLETSNISESIPNQQK</sequence>
<proteinExistence type="predicted"/>
<dbReference type="eggNOG" id="ENOG502T11U">
    <property type="taxonomic scope" value="Eukaryota"/>
</dbReference>
<dbReference type="PANTHER" id="PTHR31398">
    <property type="entry name" value="MEIOTIC NUCLEAR DIVISION PROTEIN 1 HOMOLOG"/>
    <property type="match status" value="1"/>
</dbReference>
<name>I7LW89_TETTS</name>
<evidence type="ECO:0000256" key="2">
    <source>
        <dbReference type="SAM" id="Phobius"/>
    </source>
</evidence>
<evidence type="ECO:0000313" key="3">
    <source>
        <dbReference type="EMBL" id="EAS01174.2"/>
    </source>
</evidence>
<accession>I7LW89</accession>